<dbReference type="CDD" id="cd08899">
    <property type="entry name" value="SRPBCC_CalC_Aha1-like_6"/>
    <property type="match status" value="1"/>
</dbReference>
<dbReference type="Pfam" id="PF08327">
    <property type="entry name" value="AHSA1"/>
    <property type="match status" value="1"/>
</dbReference>
<feature type="domain" description="Activator of Hsp90 ATPase homologue 1/2-like C-terminal" evidence="2">
    <location>
        <begin position="35"/>
        <end position="150"/>
    </location>
</feature>
<dbReference type="OrthoDB" id="8117292at2"/>
<keyword evidence="4" id="KW-1185">Reference proteome</keyword>
<protein>
    <submittedName>
        <fullName evidence="3">Uncharacterized conserved protein YndB, AHSA1/START domain</fullName>
    </submittedName>
</protein>
<evidence type="ECO:0000313" key="3">
    <source>
        <dbReference type="EMBL" id="SIR82702.1"/>
    </source>
</evidence>
<evidence type="ECO:0000256" key="1">
    <source>
        <dbReference type="ARBA" id="ARBA00006817"/>
    </source>
</evidence>
<evidence type="ECO:0000313" key="4">
    <source>
        <dbReference type="Proteomes" id="UP000186004"/>
    </source>
</evidence>
<name>A0A1N7E3J0_9ACTN</name>
<dbReference type="Proteomes" id="UP000186004">
    <property type="component" value="Unassembled WGS sequence"/>
</dbReference>
<gene>
    <name evidence="3" type="ORF">SAMN05444858_12056</name>
</gene>
<dbReference type="SUPFAM" id="SSF55961">
    <property type="entry name" value="Bet v1-like"/>
    <property type="match status" value="1"/>
</dbReference>
<dbReference type="RefSeq" id="WP_076473167.1">
    <property type="nucleotide sequence ID" value="NZ_FTNF01000020.1"/>
</dbReference>
<comment type="similarity">
    <text evidence="1">Belongs to the AHA1 family.</text>
</comment>
<proteinExistence type="inferred from homology"/>
<dbReference type="AlphaFoldDB" id="A0A1N7E3J0"/>
<dbReference type="Gene3D" id="3.30.530.20">
    <property type="match status" value="1"/>
</dbReference>
<organism evidence="3 4">
    <name type="scientific">Micromonospora avicenniae</name>
    <dbReference type="NCBI Taxonomy" id="1198245"/>
    <lineage>
        <taxon>Bacteria</taxon>
        <taxon>Bacillati</taxon>
        <taxon>Actinomycetota</taxon>
        <taxon>Actinomycetes</taxon>
        <taxon>Micromonosporales</taxon>
        <taxon>Micromonosporaceae</taxon>
        <taxon>Micromonospora</taxon>
    </lineage>
</organism>
<dbReference type="InterPro" id="IPR013538">
    <property type="entry name" value="ASHA1/2-like_C"/>
</dbReference>
<dbReference type="EMBL" id="FTNF01000020">
    <property type="protein sequence ID" value="SIR82702.1"/>
    <property type="molecule type" value="Genomic_DNA"/>
</dbReference>
<accession>A0A1N7E3J0</accession>
<evidence type="ECO:0000259" key="2">
    <source>
        <dbReference type="Pfam" id="PF08327"/>
    </source>
</evidence>
<sequence>MIDASEQINAVRRQVGSRTLEAGEARVTTISQTYDAPVEDVWDACTNAERIPRWFLPISGELRLGGRYQLQGNAGGVVEACDPPHSFTATWEYGNEVSWIEVRLTPQEGDRTRLELEHIAHVDDDRWAQFGPGAVGIGWDLGLLGLASYFGAPGAGVRPEDAEAWSASAQGRAFMTLASERWCEASVAAGTDPDAARAAADRVTAFYTGVPA</sequence>
<reference evidence="3 4" key="1">
    <citation type="submission" date="2017-01" db="EMBL/GenBank/DDBJ databases">
        <authorList>
            <person name="Mah S.A."/>
            <person name="Swanson W.J."/>
            <person name="Moy G.W."/>
            <person name="Vacquier V.D."/>
        </authorList>
    </citation>
    <scope>NUCLEOTIDE SEQUENCE [LARGE SCALE GENOMIC DNA]</scope>
    <source>
        <strain evidence="3 4">DSM 45758</strain>
    </source>
</reference>
<dbReference type="InterPro" id="IPR023393">
    <property type="entry name" value="START-like_dom_sf"/>
</dbReference>
<dbReference type="STRING" id="1198245.SAMN05444858_12056"/>